<dbReference type="GO" id="GO:0008173">
    <property type="term" value="F:RNA methyltransferase activity"/>
    <property type="evidence" value="ECO:0007669"/>
    <property type="project" value="InterPro"/>
</dbReference>
<keyword evidence="2" id="KW-0808">Transferase</keyword>
<feature type="domain" description="tRNA/rRNA methyltransferase SpoU type" evidence="3">
    <location>
        <begin position="119"/>
        <end position="262"/>
    </location>
</feature>
<dbReference type="AlphaFoldDB" id="L7VYM1"/>
<dbReference type="InterPro" id="IPR001537">
    <property type="entry name" value="SpoU_MeTrfase"/>
</dbReference>
<dbReference type="Gene3D" id="3.30.1330.30">
    <property type="match status" value="1"/>
</dbReference>
<evidence type="ECO:0000256" key="1">
    <source>
        <dbReference type="ARBA" id="ARBA00022603"/>
    </source>
</evidence>
<organism evidence="4">
    <name type="scientific">uncultured bacterium A1Q1_fos_862</name>
    <dbReference type="NCBI Taxonomy" id="1256590"/>
    <lineage>
        <taxon>Bacteria</taxon>
        <taxon>environmental samples</taxon>
    </lineage>
</organism>
<evidence type="ECO:0000313" key="4">
    <source>
        <dbReference type="EMBL" id="AGC72551.1"/>
    </source>
</evidence>
<evidence type="ECO:0000256" key="2">
    <source>
        <dbReference type="ARBA" id="ARBA00022679"/>
    </source>
</evidence>
<dbReference type="GO" id="GO:0032259">
    <property type="term" value="P:methylation"/>
    <property type="evidence" value="ECO:0007669"/>
    <property type="project" value="UniProtKB-KW"/>
</dbReference>
<dbReference type="SUPFAM" id="SSF55315">
    <property type="entry name" value="L30e-like"/>
    <property type="match status" value="1"/>
</dbReference>
<dbReference type="Gene3D" id="3.40.1280.10">
    <property type="match status" value="1"/>
</dbReference>
<dbReference type="CDD" id="cd18095">
    <property type="entry name" value="SpoU-like_rRNA-MTase"/>
    <property type="match status" value="1"/>
</dbReference>
<dbReference type="InterPro" id="IPR029064">
    <property type="entry name" value="Ribosomal_eL30-like_sf"/>
</dbReference>
<accession>L7VYM1</accession>
<dbReference type="PANTHER" id="PTHR43191">
    <property type="entry name" value="RRNA METHYLTRANSFERASE 3"/>
    <property type="match status" value="1"/>
</dbReference>
<dbReference type="InterPro" id="IPR051259">
    <property type="entry name" value="rRNA_Methyltransferase"/>
</dbReference>
<dbReference type="InterPro" id="IPR029028">
    <property type="entry name" value="Alpha/beta_knot_MTases"/>
</dbReference>
<name>L7VYM1_9BACT</name>
<protein>
    <submittedName>
        <fullName evidence="4">Putative rRNA methylase</fullName>
    </submittedName>
</protein>
<dbReference type="SUPFAM" id="SSF75217">
    <property type="entry name" value="alpha/beta knot"/>
    <property type="match status" value="1"/>
</dbReference>
<dbReference type="PANTHER" id="PTHR43191:SF12">
    <property type="entry name" value="RRNA METHYLASE"/>
    <property type="match status" value="1"/>
</dbReference>
<keyword evidence="1 4" id="KW-0489">Methyltransferase</keyword>
<dbReference type="GO" id="GO:0003723">
    <property type="term" value="F:RNA binding"/>
    <property type="evidence" value="ECO:0007669"/>
    <property type="project" value="InterPro"/>
</dbReference>
<dbReference type="EMBL" id="JX649905">
    <property type="protein sequence ID" value="AGC72551.1"/>
    <property type="molecule type" value="Genomic_DNA"/>
</dbReference>
<reference evidence="4" key="1">
    <citation type="submission" date="2012-09" db="EMBL/GenBank/DDBJ databases">
        <title>Metagenomic Characterization of a Microbial Community in Wastewater Detects High Levels of Antibiotic Resistance.</title>
        <authorList>
            <person name="Abrams M."/>
            <person name="Caldwell A."/>
            <person name="Vandaei E."/>
            <person name="Lee W."/>
            <person name="Perrott J."/>
            <person name="Khan S.Y."/>
            <person name="Ta J."/>
            <person name="Romero D."/>
            <person name="Nguyen V."/>
            <person name="Pourmand N."/>
            <person name="Ouverney C.C."/>
        </authorList>
    </citation>
    <scope>NUCLEOTIDE SEQUENCE</scope>
</reference>
<dbReference type="GO" id="GO:0006396">
    <property type="term" value="P:RNA processing"/>
    <property type="evidence" value="ECO:0007669"/>
    <property type="project" value="InterPro"/>
</dbReference>
<proteinExistence type="predicted"/>
<sequence>MITIDDPQDPRLDDYRHLTDASARRAIEMEGAAHGIFIAEGPVALEQLYASGLPIRSVLMTPSRAASMPPPPAGVPLLVAPRPVVAAVAGYDVHRGVLSAAERPRPSRPDDVVSTAQRVLVLEGVSDNENVGSLFRNAAALGIDALLLDPACTDPYYRRSIRVSSGWSIRLPHSRVTDTRQALEILSGRGFHTVALTPQVQADPVDVAALRGDLDDPVAYVVGAEGPGLGSRSIAACSAAVRIPMCSGVDSLNVATSLAVVAAFAAAHRGWS</sequence>
<evidence type="ECO:0000259" key="3">
    <source>
        <dbReference type="Pfam" id="PF00588"/>
    </source>
</evidence>
<dbReference type="InterPro" id="IPR029026">
    <property type="entry name" value="tRNA_m1G_MTases_N"/>
</dbReference>
<dbReference type="Pfam" id="PF00588">
    <property type="entry name" value="SpoU_methylase"/>
    <property type="match status" value="1"/>
</dbReference>